<dbReference type="VEuPathDB" id="FungiDB:Z519_05487"/>
<keyword evidence="3" id="KW-1185">Reference proteome</keyword>
<feature type="region of interest" description="Disordered" evidence="1">
    <location>
        <begin position="1"/>
        <end position="91"/>
    </location>
</feature>
<dbReference type="Pfam" id="PF09692">
    <property type="entry name" value="Arb1"/>
    <property type="match status" value="1"/>
</dbReference>
<accession>A0A0D2EWE4</accession>
<dbReference type="EMBL" id="KN846986">
    <property type="protein sequence ID" value="KIW94171.1"/>
    <property type="molecule type" value="Genomic_DNA"/>
</dbReference>
<name>A0A0D2EWE4_CLAB1</name>
<evidence type="ECO:0000313" key="2">
    <source>
        <dbReference type="EMBL" id="KIW94171.1"/>
    </source>
</evidence>
<dbReference type="GeneID" id="27698415"/>
<evidence type="ECO:0000256" key="1">
    <source>
        <dbReference type="SAM" id="MobiDB-lite"/>
    </source>
</evidence>
<feature type="compositionally biased region" description="Basic and acidic residues" evidence="1">
    <location>
        <begin position="39"/>
        <end position="55"/>
    </location>
</feature>
<dbReference type="HOGENOM" id="CLU_023193_1_1_1"/>
<evidence type="ECO:0000313" key="3">
    <source>
        <dbReference type="Proteomes" id="UP000053789"/>
    </source>
</evidence>
<reference evidence="2" key="1">
    <citation type="submission" date="2015-01" db="EMBL/GenBank/DDBJ databases">
        <title>The Genome Sequence of Cladophialophora bantiana CBS 173.52.</title>
        <authorList>
            <consortium name="The Broad Institute Genomics Platform"/>
            <person name="Cuomo C."/>
            <person name="de Hoog S."/>
            <person name="Gorbushina A."/>
            <person name="Stielow B."/>
            <person name="Teixiera M."/>
            <person name="Abouelleil A."/>
            <person name="Chapman S.B."/>
            <person name="Priest M."/>
            <person name="Young S.K."/>
            <person name="Wortman J."/>
            <person name="Nusbaum C."/>
            <person name="Birren B."/>
        </authorList>
    </citation>
    <scope>NUCLEOTIDE SEQUENCE [LARGE SCALE GENOMIC DNA]</scope>
    <source>
        <strain evidence="2">CBS 173.52</strain>
    </source>
</reference>
<dbReference type="GO" id="GO:0031047">
    <property type="term" value="P:regulatory ncRNA-mediated gene silencing"/>
    <property type="evidence" value="ECO:0007669"/>
    <property type="project" value="InterPro"/>
</dbReference>
<protein>
    <recommendedName>
        <fullName evidence="4">Argonaute complex, subunit Arb1</fullName>
    </recommendedName>
</protein>
<dbReference type="GO" id="GO:0033167">
    <property type="term" value="C:ARC complex"/>
    <property type="evidence" value="ECO:0007669"/>
    <property type="project" value="InterPro"/>
</dbReference>
<dbReference type="OrthoDB" id="435402at2759"/>
<organism evidence="2 3">
    <name type="scientific">Cladophialophora bantiana (strain ATCC 10958 / CBS 173.52 / CDC B-1940 / NIH 8579)</name>
    <name type="common">Xylohypha bantiana</name>
    <dbReference type="NCBI Taxonomy" id="1442370"/>
    <lineage>
        <taxon>Eukaryota</taxon>
        <taxon>Fungi</taxon>
        <taxon>Dikarya</taxon>
        <taxon>Ascomycota</taxon>
        <taxon>Pezizomycotina</taxon>
        <taxon>Eurotiomycetes</taxon>
        <taxon>Chaetothyriomycetidae</taxon>
        <taxon>Chaetothyriales</taxon>
        <taxon>Herpotrichiellaceae</taxon>
        <taxon>Cladophialophora</taxon>
    </lineage>
</organism>
<feature type="region of interest" description="Disordered" evidence="1">
    <location>
        <begin position="484"/>
        <end position="525"/>
    </location>
</feature>
<feature type="compositionally biased region" description="Acidic residues" evidence="1">
    <location>
        <begin position="489"/>
        <end position="500"/>
    </location>
</feature>
<gene>
    <name evidence="2" type="ORF">Z519_05487</name>
</gene>
<dbReference type="Proteomes" id="UP000053789">
    <property type="component" value="Unassembled WGS sequence"/>
</dbReference>
<evidence type="ECO:0008006" key="4">
    <source>
        <dbReference type="Google" id="ProtNLM"/>
    </source>
</evidence>
<sequence length="525" mass="58599">MENSETKKLPMRLRANTIPPNETRDPTQPSQEPDAGEGDGNRRDQEVQEDRDYGEVTHVPPVEVKKKKKRSKRPASKRGLGKPSGFEDYFADAPLTPEQHAEEQEIYHPRLPFVERVATAIARFERSRKLTPQRRDALYKYLMYGGLTVRPNVGQGGLDTEGMDKTQTALALSQVWISEDKRNLGTETSVYEVDFLSCVKGFLSRRAKDIFGFDTEEEVNMVCTTLERFMDYLLQHDVCPEYKEDVLAARELCRKAGPELWDMAEATRRLPGEFNIACSTLFDGSYSRDYDGETWWGNSDGEEAVFVGLKPEEAQQIVKFGVAGAATEKVYTAFLAGVQHEAPKMMDVVKIEERTGFEITRIEPPTKACKQIYTSHSQHFRPVGCVYAKPWKNPDALPEDITPAEKEALSPPSVQAVETEYVFFIESILQSCLRVGTKVEATVRTLGCGITFFDEVLNVYPSFDEFLVNEMMVGWKSPRPVKGALDYVSGDDSDGGEDDGGGGGGGDGEAGKNMSSPADEEQQSK</sequence>
<feature type="compositionally biased region" description="Basic residues" evidence="1">
    <location>
        <begin position="65"/>
        <end position="80"/>
    </location>
</feature>
<dbReference type="AlphaFoldDB" id="A0A0D2EWE4"/>
<dbReference type="RefSeq" id="XP_016620840.1">
    <property type="nucleotide sequence ID" value="XM_016763227.1"/>
</dbReference>
<dbReference type="InterPro" id="IPR018606">
    <property type="entry name" value="Arb1"/>
</dbReference>
<proteinExistence type="predicted"/>